<keyword evidence="13" id="KW-1185">Reference proteome</keyword>
<dbReference type="Pfam" id="PF02463">
    <property type="entry name" value="SMC_N"/>
    <property type="match status" value="1"/>
</dbReference>
<dbReference type="FunFam" id="3.40.50.300:FF:000319">
    <property type="entry name" value="DNA repair protein RecN"/>
    <property type="match status" value="1"/>
</dbReference>
<dbReference type="FunFam" id="3.40.50.300:FF:000356">
    <property type="entry name" value="DNA repair protein RecN"/>
    <property type="match status" value="1"/>
</dbReference>
<sequence>MPTHAGHAAGHPPPYPHRNHLSRPPLTMLRSLSIRDFVIVDTLDLDFSAGFTVFTGETGAGKSILIDALALVLGERADAGVVREGAARASISATFGTHPALDAWLAERELGADDGNSEVLLRRTVDASGRGKAFINGAAATLAQLREVGDQLVDIHGQHAHQQLLRPDAQRLLFDAHAGLTLQTAAVAEAWRAWRACVKQREAVEQQSREMQLERERLEWQVGELEKLAPQPGEWDEIQTEYNRLSHAASLIDGSRAALDALHEADGSVLSALNSLVQKIRQLADLDPALNDVLAALEPAQVQAEEAAHSLSRYVDRVELDPERLQAVEARMQAIHTTARKYRLPPEQLPDELLARRQQLDDLQSAQDINKIAARETAARGAYLTLAQHLSAARKVAAEALSAAVTDAMQGLSMAGGAFSVALHPLEDGQSYGLEQVEFLVAGHAGVTARPLARVASGGELARISLAISVITSEAAPTPTLIFDEVDTGIGGAVAEVVGRRLQELGRARQVLCVTHLPQVAAQAGTHLLVSKETVDDGAQAGPITRSRIRPLDAEGRVAETARMLGGATVTATTLQHAEEMLAQGARGGPAANAAGKGTKADKEGRRARRA</sequence>
<dbReference type="GO" id="GO:0005524">
    <property type="term" value="F:ATP binding"/>
    <property type="evidence" value="ECO:0007669"/>
    <property type="project" value="UniProtKB-KW"/>
</dbReference>
<dbReference type="EMBL" id="QGGT01000001">
    <property type="protein sequence ID" value="PWK37953.1"/>
    <property type="molecule type" value="Genomic_DNA"/>
</dbReference>
<dbReference type="GO" id="GO:0006281">
    <property type="term" value="P:DNA repair"/>
    <property type="evidence" value="ECO:0007669"/>
    <property type="project" value="UniProtKB-KW"/>
</dbReference>
<feature type="region of interest" description="Disordered" evidence="10">
    <location>
        <begin position="583"/>
        <end position="611"/>
    </location>
</feature>
<name>A0A316F314_9BURK</name>
<accession>A0A316F314</accession>
<gene>
    <name evidence="12" type="ORF">C7419_1011840</name>
</gene>
<feature type="coiled-coil region" evidence="9">
    <location>
        <begin position="201"/>
        <end position="228"/>
    </location>
</feature>
<dbReference type="PIRSF" id="PIRSF003128">
    <property type="entry name" value="RecN"/>
    <property type="match status" value="1"/>
</dbReference>
<evidence type="ECO:0000256" key="1">
    <source>
        <dbReference type="ARBA" id="ARBA00003618"/>
    </source>
</evidence>
<keyword evidence="5" id="KW-0227">DNA damage</keyword>
<keyword evidence="7" id="KW-0234">DNA repair</keyword>
<proteinExistence type="inferred from homology"/>
<dbReference type="PANTHER" id="PTHR11059:SF0">
    <property type="entry name" value="DNA REPAIR PROTEIN RECN"/>
    <property type="match status" value="1"/>
</dbReference>
<dbReference type="Gene3D" id="3.40.50.300">
    <property type="entry name" value="P-loop containing nucleotide triphosphate hydrolases"/>
    <property type="match status" value="2"/>
</dbReference>
<dbReference type="AlphaFoldDB" id="A0A316F314"/>
<comment type="similarity">
    <text evidence="2">Belongs to the RecN family.</text>
</comment>
<dbReference type="GO" id="GO:0009432">
    <property type="term" value="P:SOS response"/>
    <property type="evidence" value="ECO:0007669"/>
    <property type="project" value="UniProtKB-ARBA"/>
</dbReference>
<evidence type="ECO:0000256" key="7">
    <source>
        <dbReference type="ARBA" id="ARBA00023204"/>
    </source>
</evidence>
<evidence type="ECO:0000256" key="6">
    <source>
        <dbReference type="ARBA" id="ARBA00022840"/>
    </source>
</evidence>
<dbReference type="CDD" id="cd03241">
    <property type="entry name" value="ABC_RecN"/>
    <property type="match status" value="2"/>
</dbReference>
<dbReference type="NCBIfam" id="NF008121">
    <property type="entry name" value="PRK10869.1"/>
    <property type="match status" value="1"/>
</dbReference>
<feature type="region of interest" description="Disordered" evidence="10">
    <location>
        <begin position="1"/>
        <end position="22"/>
    </location>
</feature>
<evidence type="ECO:0000256" key="9">
    <source>
        <dbReference type="SAM" id="Coils"/>
    </source>
</evidence>
<evidence type="ECO:0000256" key="8">
    <source>
        <dbReference type="ARBA" id="ARBA00033408"/>
    </source>
</evidence>
<dbReference type="Proteomes" id="UP000245754">
    <property type="component" value="Unassembled WGS sequence"/>
</dbReference>
<organism evidence="12 13">
    <name type="scientific">Cupriavidus plantarum</name>
    <dbReference type="NCBI Taxonomy" id="942865"/>
    <lineage>
        <taxon>Bacteria</taxon>
        <taxon>Pseudomonadati</taxon>
        <taxon>Pseudomonadota</taxon>
        <taxon>Betaproteobacteria</taxon>
        <taxon>Burkholderiales</taxon>
        <taxon>Burkholderiaceae</taxon>
        <taxon>Cupriavidus</taxon>
    </lineage>
</organism>
<evidence type="ECO:0000256" key="10">
    <source>
        <dbReference type="SAM" id="MobiDB-lite"/>
    </source>
</evidence>
<evidence type="ECO:0000259" key="11">
    <source>
        <dbReference type="Pfam" id="PF02463"/>
    </source>
</evidence>
<evidence type="ECO:0000313" key="13">
    <source>
        <dbReference type="Proteomes" id="UP000245754"/>
    </source>
</evidence>
<keyword evidence="6" id="KW-0067">ATP-binding</keyword>
<dbReference type="InterPro" id="IPR003395">
    <property type="entry name" value="RecF/RecN/SMC_N"/>
</dbReference>
<keyword evidence="4" id="KW-0547">Nucleotide-binding</keyword>
<comment type="caution">
    <text evidence="12">The sequence shown here is derived from an EMBL/GenBank/DDBJ whole genome shotgun (WGS) entry which is preliminary data.</text>
</comment>
<keyword evidence="9" id="KW-0175">Coiled coil</keyword>
<evidence type="ECO:0000256" key="4">
    <source>
        <dbReference type="ARBA" id="ARBA00022741"/>
    </source>
</evidence>
<dbReference type="PANTHER" id="PTHR11059">
    <property type="entry name" value="DNA REPAIR PROTEIN RECN"/>
    <property type="match status" value="1"/>
</dbReference>
<feature type="compositionally biased region" description="Low complexity" evidence="10">
    <location>
        <begin position="583"/>
        <end position="598"/>
    </location>
</feature>
<dbReference type="GO" id="GO:0006310">
    <property type="term" value="P:DNA recombination"/>
    <property type="evidence" value="ECO:0007669"/>
    <property type="project" value="InterPro"/>
</dbReference>
<feature type="compositionally biased region" description="Low complexity" evidence="10">
    <location>
        <begin position="1"/>
        <end position="10"/>
    </location>
</feature>
<evidence type="ECO:0000256" key="5">
    <source>
        <dbReference type="ARBA" id="ARBA00022763"/>
    </source>
</evidence>
<protein>
    <recommendedName>
        <fullName evidence="3">DNA repair protein RecN</fullName>
    </recommendedName>
    <alternativeName>
        <fullName evidence="8">Recombination protein N</fullName>
    </alternativeName>
</protein>
<evidence type="ECO:0000256" key="2">
    <source>
        <dbReference type="ARBA" id="ARBA00009441"/>
    </source>
</evidence>
<dbReference type="InterPro" id="IPR027417">
    <property type="entry name" value="P-loop_NTPase"/>
</dbReference>
<evidence type="ECO:0000256" key="3">
    <source>
        <dbReference type="ARBA" id="ARBA00021315"/>
    </source>
</evidence>
<dbReference type="InterPro" id="IPR004604">
    <property type="entry name" value="DNA_recomb/repair_RecN"/>
</dbReference>
<feature type="domain" description="RecF/RecN/SMC N-terminal" evidence="11">
    <location>
        <begin position="29"/>
        <end position="531"/>
    </location>
</feature>
<evidence type="ECO:0000313" key="12">
    <source>
        <dbReference type="EMBL" id="PWK37953.1"/>
    </source>
</evidence>
<dbReference type="SUPFAM" id="SSF52540">
    <property type="entry name" value="P-loop containing nucleoside triphosphate hydrolases"/>
    <property type="match status" value="2"/>
</dbReference>
<dbReference type="NCBIfam" id="TIGR00634">
    <property type="entry name" value="recN"/>
    <property type="match status" value="1"/>
</dbReference>
<comment type="function">
    <text evidence="1">May be involved in recombinational repair of damaged DNA.</text>
</comment>
<reference evidence="12 13" key="1">
    <citation type="submission" date="2018-05" db="EMBL/GenBank/DDBJ databases">
        <title>Genomic Encyclopedia of Type Strains, Phase IV (KMG-V): Genome sequencing to study the core and pangenomes of soil and plant-associated prokaryotes.</title>
        <authorList>
            <person name="Whitman W."/>
        </authorList>
    </citation>
    <scope>NUCLEOTIDE SEQUENCE [LARGE SCALE GENOMIC DNA]</scope>
    <source>
        <strain evidence="12 13">SLV-132</strain>
    </source>
</reference>
<dbReference type="GO" id="GO:0043590">
    <property type="term" value="C:bacterial nucleoid"/>
    <property type="evidence" value="ECO:0007669"/>
    <property type="project" value="TreeGrafter"/>
</dbReference>